<sequence>MNKFFIAAFLIVSGFSTAISQTTNLSEFSYVIVPDQFDFLDGKDKYELNSMAKFYLEKHGFNAYLNSETPNANRCDGLYANVEKLPSVLRKKLQVTLKDCNGFVVYTSVEGTSKIKEFKSSYQDALRKAFVSFKSLRVDQKDVELLSNETAATTVPTTIKTPVSENSNTKEIKNAPAENSKVATLPSAKFSNYLFNGKSFLLRKTAEGYSLYEETTTTGDGLLLLGNIEGASSEKLYFVTTSEALYKVSFDALGNLIIQKENTSEVYKKIN</sequence>
<dbReference type="AlphaFoldDB" id="A0A1G7BZ29"/>
<dbReference type="RefSeq" id="WP_093139341.1">
    <property type="nucleotide sequence ID" value="NZ_BMWO01000001.1"/>
</dbReference>
<feature type="chain" id="PRO_5011608827" evidence="1">
    <location>
        <begin position="19"/>
        <end position="271"/>
    </location>
</feature>
<evidence type="ECO:0000313" key="3">
    <source>
        <dbReference type="Proteomes" id="UP000199321"/>
    </source>
</evidence>
<keyword evidence="3" id="KW-1185">Reference proteome</keyword>
<dbReference type="OrthoDB" id="1274006at2"/>
<keyword evidence="1" id="KW-0732">Signal</keyword>
<feature type="signal peptide" evidence="1">
    <location>
        <begin position="1"/>
        <end position="18"/>
    </location>
</feature>
<dbReference type="STRING" id="227084.SAMN05421855_10197"/>
<evidence type="ECO:0000313" key="2">
    <source>
        <dbReference type="EMBL" id="SDE32364.1"/>
    </source>
</evidence>
<dbReference type="Proteomes" id="UP000199321">
    <property type="component" value="Unassembled WGS sequence"/>
</dbReference>
<reference evidence="2 3" key="1">
    <citation type="submission" date="2016-10" db="EMBL/GenBank/DDBJ databases">
        <authorList>
            <person name="de Groot N.N."/>
        </authorList>
    </citation>
    <scope>NUCLEOTIDE SEQUENCE [LARGE SCALE GENOMIC DNA]</scope>
    <source>
        <strain evidence="2 3">DSM 16195</strain>
    </source>
</reference>
<evidence type="ECO:0000256" key="1">
    <source>
        <dbReference type="SAM" id="SignalP"/>
    </source>
</evidence>
<dbReference type="EMBL" id="FNBA01000001">
    <property type="protein sequence ID" value="SDE32364.1"/>
    <property type="molecule type" value="Genomic_DNA"/>
</dbReference>
<proteinExistence type="predicted"/>
<name>A0A1G7BZ29_9FLAO</name>
<gene>
    <name evidence="2" type="ORF">SAMN05421855_10197</name>
</gene>
<protein>
    <submittedName>
        <fullName evidence="2">Uncharacterized protein</fullName>
    </submittedName>
</protein>
<accession>A0A1G7BZ29</accession>
<organism evidence="2 3">
    <name type="scientific">Ulvibacter litoralis</name>
    <dbReference type="NCBI Taxonomy" id="227084"/>
    <lineage>
        <taxon>Bacteria</taxon>
        <taxon>Pseudomonadati</taxon>
        <taxon>Bacteroidota</taxon>
        <taxon>Flavobacteriia</taxon>
        <taxon>Flavobacteriales</taxon>
        <taxon>Flavobacteriaceae</taxon>
        <taxon>Ulvibacter</taxon>
    </lineage>
</organism>